<dbReference type="AlphaFoldDB" id="A0AAW1AKE1"/>
<dbReference type="Gene3D" id="3.30.420.10">
    <property type="entry name" value="Ribonuclease H-like superfamily/Ribonuclease H"/>
    <property type="match status" value="1"/>
</dbReference>
<dbReference type="GO" id="GO:0003677">
    <property type="term" value="F:DNA binding"/>
    <property type="evidence" value="ECO:0007669"/>
    <property type="project" value="InterPro"/>
</dbReference>
<evidence type="ECO:0000313" key="2">
    <source>
        <dbReference type="EMBL" id="KAK9310605.1"/>
    </source>
</evidence>
<sequence length="126" mass="14428">MLLINIKKTNSVENHKRTDHPAKLEHHHKHAILEIIRSEPKIIAPSLANMIDNDYGIKVVLQTIRNVLKNVVVGAKKKPFISMINKQKHMDFAKVHMNKATEFCHSVIFSNECKFNVFECDGSTKV</sequence>
<evidence type="ECO:0000259" key="1">
    <source>
        <dbReference type="Pfam" id="PF01498"/>
    </source>
</evidence>
<dbReference type="EMBL" id="JAWNGG020000002">
    <property type="protein sequence ID" value="KAK9310605.1"/>
    <property type="molecule type" value="Genomic_DNA"/>
</dbReference>
<dbReference type="GO" id="GO:0006313">
    <property type="term" value="P:DNA transposition"/>
    <property type="evidence" value="ECO:0007669"/>
    <property type="project" value="InterPro"/>
</dbReference>
<proteinExistence type="predicted"/>
<evidence type="ECO:0000313" key="3">
    <source>
        <dbReference type="Proteomes" id="UP001432146"/>
    </source>
</evidence>
<reference evidence="2 3" key="1">
    <citation type="submission" date="2024-05" db="EMBL/GenBank/DDBJ databases">
        <title>The nuclear and mitochondrial genome assemblies of Tetragonisca angustula (Apidae: Meliponini), a tiny yet remarkable pollinator in the Neotropics.</title>
        <authorList>
            <person name="Ferrari R."/>
            <person name="Ricardo P.C."/>
            <person name="Dias F.C."/>
            <person name="Araujo N.S."/>
            <person name="Soares D.O."/>
            <person name="Zhou Q.-S."/>
            <person name="Zhu C.-D."/>
            <person name="Coutinho L."/>
            <person name="Airas M.C."/>
            <person name="Batista T.M."/>
        </authorList>
    </citation>
    <scope>NUCLEOTIDE SEQUENCE [LARGE SCALE GENOMIC DNA]</scope>
    <source>
        <strain evidence="2">ASF017062</strain>
        <tissue evidence="2">Abdomen</tissue>
    </source>
</reference>
<dbReference type="Pfam" id="PF01498">
    <property type="entry name" value="HTH_Tnp_Tc3_2"/>
    <property type="match status" value="1"/>
</dbReference>
<gene>
    <name evidence="2" type="ORF">QLX08_000148</name>
</gene>
<dbReference type="GO" id="GO:0015074">
    <property type="term" value="P:DNA integration"/>
    <property type="evidence" value="ECO:0007669"/>
    <property type="project" value="InterPro"/>
</dbReference>
<comment type="caution">
    <text evidence="2">The sequence shown here is derived from an EMBL/GenBank/DDBJ whole genome shotgun (WGS) entry which is preliminary data.</text>
</comment>
<dbReference type="InterPro" id="IPR036397">
    <property type="entry name" value="RNaseH_sf"/>
</dbReference>
<dbReference type="Proteomes" id="UP001432146">
    <property type="component" value="Unassembled WGS sequence"/>
</dbReference>
<keyword evidence="3" id="KW-1185">Reference proteome</keyword>
<dbReference type="InterPro" id="IPR002492">
    <property type="entry name" value="Transposase_Tc1-like"/>
</dbReference>
<name>A0AAW1AKE1_9HYME</name>
<accession>A0AAW1AKE1</accession>
<organism evidence="2 3">
    <name type="scientific">Tetragonisca angustula</name>
    <dbReference type="NCBI Taxonomy" id="166442"/>
    <lineage>
        <taxon>Eukaryota</taxon>
        <taxon>Metazoa</taxon>
        <taxon>Ecdysozoa</taxon>
        <taxon>Arthropoda</taxon>
        <taxon>Hexapoda</taxon>
        <taxon>Insecta</taxon>
        <taxon>Pterygota</taxon>
        <taxon>Neoptera</taxon>
        <taxon>Endopterygota</taxon>
        <taxon>Hymenoptera</taxon>
        <taxon>Apocrita</taxon>
        <taxon>Aculeata</taxon>
        <taxon>Apoidea</taxon>
        <taxon>Anthophila</taxon>
        <taxon>Apidae</taxon>
        <taxon>Tetragonisca</taxon>
    </lineage>
</organism>
<protein>
    <recommendedName>
        <fullName evidence="1">Transposase Tc1-like domain-containing protein</fullName>
    </recommendedName>
</protein>
<feature type="domain" description="Transposase Tc1-like" evidence="1">
    <location>
        <begin position="30"/>
        <end position="98"/>
    </location>
</feature>